<organism evidence="3">
    <name type="scientific">Cyberlindnera fabianii</name>
    <name type="common">Yeast</name>
    <name type="synonym">Hansenula fabianii</name>
    <dbReference type="NCBI Taxonomy" id="36022"/>
    <lineage>
        <taxon>Eukaryota</taxon>
        <taxon>Fungi</taxon>
        <taxon>Dikarya</taxon>
        <taxon>Ascomycota</taxon>
        <taxon>Saccharomycotina</taxon>
        <taxon>Saccharomycetes</taxon>
        <taxon>Phaffomycetales</taxon>
        <taxon>Phaffomycetaceae</taxon>
        <taxon>Cyberlindnera</taxon>
    </lineage>
</organism>
<dbReference type="InterPro" id="IPR036956">
    <property type="entry name" value="Impact_N_sf"/>
</dbReference>
<dbReference type="InterPro" id="IPR023582">
    <property type="entry name" value="Impact"/>
</dbReference>
<dbReference type="GO" id="GO:0006446">
    <property type="term" value="P:regulation of translational initiation"/>
    <property type="evidence" value="ECO:0007669"/>
    <property type="project" value="TreeGrafter"/>
</dbReference>
<accession>A0A061BAW6</accession>
<protein>
    <submittedName>
        <fullName evidence="3">CYFA0S13e02784g1_1</fullName>
    </submittedName>
</protein>
<dbReference type="SUPFAM" id="SSF54211">
    <property type="entry name" value="Ribosomal protein S5 domain 2-like"/>
    <property type="match status" value="1"/>
</dbReference>
<comment type="similarity">
    <text evidence="1">Belongs to the IMPACT family.</text>
</comment>
<dbReference type="EMBL" id="LK052898">
    <property type="protein sequence ID" value="CDR44070.1"/>
    <property type="molecule type" value="Genomic_DNA"/>
</dbReference>
<dbReference type="GO" id="GO:0005737">
    <property type="term" value="C:cytoplasm"/>
    <property type="evidence" value="ECO:0007669"/>
    <property type="project" value="TreeGrafter"/>
</dbReference>
<evidence type="ECO:0000256" key="1">
    <source>
        <dbReference type="ARBA" id="ARBA00007665"/>
    </source>
</evidence>
<feature type="domain" description="Impact N-terminal" evidence="2">
    <location>
        <begin position="29"/>
        <end position="138"/>
    </location>
</feature>
<dbReference type="GO" id="GO:0140469">
    <property type="term" value="P:GCN2-mediated signaling"/>
    <property type="evidence" value="ECO:0007669"/>
    <property type="project" value="TreeGrafter"/>
</dbReference>
<sequence>MIRSLQLRTHYSRMMSTSSWSTSTILTDKKSKFQGRAIAITSPDEVEPLISSISHLDKSLAKASHPTMYAWRTGPAPKTPTNQGMSDCGEAGAAVRLMGLLERTGLVNVLVVVTRWYGGTPLGGARFRHISTVAVEALKEGGFLDEPDSSKGKKKKKK</sequence>
<name>A0A061BAW6_CYBFA</name>
<dbReference type="PhylomeDB" id="A0A061BAW6"/>
<dbReference type="InterPro" id="IPR001498">
    <property type="entry name" value="Impact_N"/>
</dbReference>
<dbReference type="PANTHER" id="PTHR16301:SF17">
    <property type="entry name" value="IMPACT FAMILY MEMBER YDL177C"/>
    <property type="match status" value="1"/>
</dbReference>
<reference evidence="3" key="1">
    <citation type="journal article" date="2014" name="Genome Announc.">
        <title>Genome sequence of the yeast Cyberlindnera fabianii (Hansenula fabianii).</title>
        <authorList>
            <person name="Freel K.C."/>
            <person name="Sarilar V."/>
            <person name="Neuveglise C."/>
            <person name="Devillers H."/>
            <person name="Friedrich A."/>
            <person name="Schacherer J."/>
        </authorList>
    </citation>
    <scope>NUCLEOTIDE SEQUENCE</scope>
    <source>
        <strain evidence="3">YJS4271</strain>
    </source>
</reference>
<dbReference type="PANTHER" id="PTHR16301">
    <property type="entry name" value="IMPACT-RELATED"/>
    <property type="match status" value="1"/>
</dbReference>
<proteinExistence type="inferred from homology"/>
<dbReference type="VEuPathDB" id="FungiDB:BON22_1867"/>
<evidence type="ECO:0000259" key="2">
    <source>
        <dbReference type="Pfam" id="PF01205"/>
    </source>
</evidence>
<evidence type="ECO:0000313" key="3">
    <source>
        <dbReference type="EMBL" id="CDR44070.1"/>
    </source>
</evidence>
<dbReference type="OrthoDB" id="69641at2759"/>
<gene>
    <name evidence="3" type="ORF">CYFA0S_13e02784g</name>
</gene>
<dbReference type="AlphaFoldDB" id="A0A061BAW6"/>
<dbReference type="Pfam" id="PF01205">
    <property type="entry name" value="Impact_N"/>
    <property type="match status" value="1"/>
</dbReference>
<dbReference type="InterPro" id="IPR020568">
    <property type="entry name" value="Ribosomal_Su5_D2-typ_SF"/>
</dbReference>
<dbReference type="Gene3D" id="3.30.230.30">
    <property type="entry name" value="Impact, N-terminal domain"/>
    <property type="match status" value="1"/>
</dbReference>